<dbReference type="InterPro" id="IPR025857">
    <property type="entry name" value="MacB_PCD"/>
</dbReference>
<evidence type="ECO:0000256" key="4">
    <source>
        <dbReference type="ARBA" id="ARBA00022989"/>
    </source>
</evidence>
<feature type="transmembrane region" description="Helical" evidence="7">
    <location>
        <begin position="21"/>
        <end position="41"/>
    </location>
</feature>
<dbReference type="InterPro" id="IPR050250">
    <property type="entry name" value="Macrolide_Exporter_MacB"/>
</dbReference>
<dbReference type="Proteomes" id="UP000675664">
    <property type="component" value="Unassembled WGS sequence"/>
</dbReference>
<sequence>MIRESIKMSWQNIISNKMRSFLTILGILIGVTAIIALITIVQGVTNEITSQFSDLGANSVSVQVSGTPLKAGLNDGDVKLLEEIDNVESVSPTLSVNGVVEREGTVKEDAAVQGRNHIYFENYPDTVIRGRNLTILDMDSRNKVCIIDEVISNELFFGTDPLGKSLRINGLSFTVVGISGEDSNTSVLQPSADENGKIIIPYKTAMSMSGVGTIHSLEIRIADSDRTDETVASIEASLDKAFSNKEDSYHLTNMDQLLDTLDSTTDMLTTMLAGIASISLLVGGIGIMNMMLVSVKERTNEIGLRKALGAEPKRIQFQFLIESIFLSLFGGMIGVILGVTISWAAAALLNIGLSLSISAIALGVGFSGAIGIVFGWAPARNASKLNPIDALRGV</sequence>
<dbReference type="PANTHER" id="PTHR30572">
    <property type="entry name" value="MEMBRANE COMPONENT OF TRANSPORTER-RELATED"/>
    <property type="match status" value="1"/>
</dbReference>
<keyword evidence="3 7" id="KW-0812">Transmembrane</keyword>
<organism evidence="10 11">
    <name type="scientific">Sinanaerobacter chloroacetimidivorans</name>
    <dbReference type="NCBI Taxonomy" id="2818044"/>
    <lineage>
        <taxon>Bacteria</taxon>
        <taxon>Bacillati</taxon>
        <taxon>Bacillota</taxon>
        <taxon>Clostridia</taxon>
        <taxon>Peptostreptococcales</taxon>
        <taxon>Anaerovoracaceae</taxon>
        <taxon>Sinanaerobacter</taxon>
    </lineage>
</organism>
<dbReference type="GO" id="GO:0022857">
    <property type="term" value="F:transmembrane transporter activity"/>
    <property type="evidence" value="ECO:0007669"/>
    <property type="project" value="TreeGrafter"/>
</dbReference>
<gene>
    <name evidence="10" type="ORF">KCX82_07690</name>
</gene>
<evidence type="ECO:0000256" key="1">
    <source>
        <dbReference type="ARBA" id="ARBA00004651"/>
    </source>
</evidence>
<feature type="transmembrane region" description="Helical" evidence="7">
    <location>
        <begin position="271"/>
        <end position="295"/>
    </location>
</feature>
<feature type="transmembrane region" description="Helical" evidence="7">
    <location>
        <begin position="355"/>
        <end position="377"/>
    </location>
</feature>
<dbReference type="Pfam" id="PF02687">
    <property type="entry name" value="FtsX"/>
    <property type="match status" value="1"/>
</dbReference>
<evidence type="ECO:0000256" key="5">
    <source>
        <dbReference type="ARBA" id="ARBA00023136"/>
    </source>
</evidence>
<comment type="subcellular location">
    <subcellularLocation>
        <location evidence="1">Cell membrane</location>
        <topology evidence="1">Multi-pass membrane protein</topology>
    </subcellularLocation>
</comment>
<evidence type="ECO:0000259" key="9">
    <source>
        <dbReference type="Pfam" id="PF12704"/>
    </source>
</evidence>
<dbReference type="GO" id="GO:0005886">
    <property type="term" value="C:plasma membrane"/>
    <property type="evidence" value="ECO:0007669"/>
    <property type="project" value="UniProtKB-SubCell"/>
</dbReference>
<feature type="transmembrane region" description="Helical" evidence="7">
    <location>
        <begin position="324"/>
        <end position="349"/>
    </location>
</feature>
<evidence type="ECO:0000256" key="3">
    <source>
        <dbReference type="ARBA" id="ARBA00022692"/>
    </source>
</evidence>
<dbReference type="Pfam" id="PF12704">
    <property type="entry name" value="MacB_PCD"/>
    <property type="match status" value="1"/>
</dbReference>
<protein>
    <submittedName>
        <fullName evidence="10">ABC transporter permease</fullName>
    </submittedName>
</protein>
<name>A0A8J7VZ40_9FIRM</name>
<evidence type="ECO:0000256" key="2">
    <source>
        <dbReference type="ARBA" id="ARBA00022475"/>
    </source>
</evidence>
<dbReference type="InterPro" id="IPR003838">
    <property type="entry name" value="ABC3_permease_C"/>
</dbReference>
<dbReference type="PANTHER" id="PTHR30572:SF4">
    <property type="entry name" value="ABC TRANSPORTER PERMEASE YTRF"/>
    <property type="match status" value="1"/>
</dbReference>
<keyword evidence="11" id="KW-1185">Reference proteome</keyword>
<comment type="similarity">
    <text evidence="6">Belongs to the ABC-4 integral membrane protein family.</text>
</comment>
<keyword evidence="4 7" id="KW-1133">Transmembrane helix</keyword>
<evidence type="ECO:0000313" key="11">
    <source>
        <dbReference type="Proteomes" id="UP000675664"/>
    </source>
</evidence>
<dbReference type="EMBL" id="JAGSND010000004">
    <property type="protein sequence ID" value="MBR0597749.1"/>
    <property type="molecule type" value="Genomic_DNA"/>
</dbReference>
<dbReference type="AlphaFoldDB" id="A0A8J7VZ40"/>
<feature type="domain" description="ABC3 transporter permease C-terminal" evidence="8">
    <location>
        <begin position="275"/>
        <end position="387"/>
    </location>
</feature>
<evidence type="ECO:0000259" key="8">
    <source>
        <dbReference type="Pfam" id="PF02687"/>
    </source>
</evidence>
<accession>A0A8J7VZ40</accession>
<evidence type="ECO:0000256" key="7">
    <source>
        <dbReference type="SAM" id="Phobius"/>
    </source>
</evidence>
<comment type="caution">
    <text evidence="10">The sequence shown here is derived from an EMBL/GenBank/DDBJ whole genome shotgun (WGS) entry which is preliminary data.</text>
</comment>
<feature type="domain" description="MacB-like periplasmic core" evidence="9">
    <location>
        <begin position="20"/>
        <end position="236"/>
    </location>
</feature>
<evidence type="ECO:0000256" key="6">
    <source>
        <dbReference type="ARBA" id="ARBA00038076"/>
    </source>
</evidence>
<keyword evidence="5 7" id="KW-0472">Membrane</keyword>
<keyword evidence="2" id="KW-1003">Cell membrane</keyword>
<evidence type="ECO:0000313" key="10">
    <source>
        <dbReference type="EMBL" id="MBR0597749.1"/>
    </source>
</evidence>
<proteinExistence type="inferred from homology"/>
<reference evidence="10" key="1">
    <citation type="submission" date="2021-04" db="EMBL/GenBank/DDBJ databases">
        <title>Sinoanaerobacter chloroacetimidivorans sp. nov., an obligate anaerobic bacterium isolated from anaerobic sludge.</title>
        <authorList>
            <person name="Bao Y."/>
        </authorList>
    </citation>
    <scope>NUCLEOTIDE SEQUENCE</scope>
    <source>
        <strain evidence="10">BAD-6</strain>
    </source>
</reference>
<reference evidence="10" key="2">
    <citation type="submission" date="2021-04" db="EMBL/GenBank/DDBJ databases">
        <authorList>
            <person name="Liu J."/>
        </authorList>
    </citation>
    <scope>NUCLEOTIDE SEQUENCE</scope>
    <source>
        <strain evidence="10">BAD-6</strain>
    </source>
</reference>